<gene>
    <name evidence="3" type="ORF">BT1A1_0779</name>
</gene>
<protein>
    <submittedName>
        <fullName evidence="3">Uncharacterized protein</fullName>
    </submittedName>
</protein>
<dbReference type="Proteomes" id="UP000040576">
    <property type="component" value="Unassembled WGS sequence"/>
</dbReference>
<dbReference type="PROSITE" id="PS50005">
    <property type="entry name" value="TPR"/>
    <property type="match status" value="1"/>
</dbReference>
<evidence type="ECO:0000256" key="1">
    <source>
        <dbReference type="PROSITE-ProRule" id="PRU00339"/>
    </source>
</evidence>
<evidence type="ECO:0000256" key="2">
    <source>
        <dbReference type="SAM" id="Coils"/>
    </source>
</evidence>
<proteinExistence type="predicted"/>
<organism evidence="3 4">
    <name type="scientific">Caldibacillus thermoamylovorans</name>
    <dbReference type="NCBI Taxonomy" id="35841"/>
    <lineage>
        <taxon>Bacteria</taxon>
        <taxon>Bacillati</taxon>
        <taxon>Bacillota</taxon>
        <taxon>Bacilli</taxon>
        <taxon>Bacillales</taxon>
        <taxon>Bacillaceae</taxon>
        <taxon>Caldibacillus</taxon>
    </lineage>
</organism>
<feature type="repeat" description="TPR" evidence="1">
    <location>
        <begin position="111"/>
        <end position="144"/>
    </location>
</feature>
<evidence type="ECO:0000313" key="3">
    <source>
        <dbReference type="EMBL" id="CEE00630.1"/>
    </source>
</evidence>
<dbReference type="EMBL" id="CCRF01000028">
    <property type="protein sequence ID" value="CEE00630.1"/>
    <property type="molecule type" value="Genomic_DNA"/>
</dbReference>
<feature type="coiled-coil region" evidence="2">
    <location>
        <begin position="840"/>
        <end position="867"/>
    </location>
</feature>
<accession>A0A090IYJ7</accession>
<reference evidence="3 4" key="1">
    <citation type="submission" date="2014-07" db="EMBL/GenBank/DDBJ databases">
        <authorList>
            <person name="Wibberg Daniel"/>
        </authorList>
    </citation>
    <scope>NUCLEOTIDE SEQUENCE [LARGE SCALE GENOMIC DNA]</scope>
</reference>
<keyword evidence="2" id="KW-0175">Coiled coil</keyword>
<dbReference type="InterPro" id="IPR019734">
    <property type="entry name" value="TPR_rpt"/>
</dbReference>
<dbReference type="AlphaFoldDB" id="A0A090IYJ7"/>
<dbReference type="InterPro" id="IPR011990">
    <property type="entry name" value="TPR-like_helical_dom_sf"/>
</dbReference>
<keyword evidence="4" id="KW-1185">Reference proteome</keyword>
<keyword evidence="1" id="KW-0802">TPR repeat</keyword>
<name>A0A090IYJ7_9BACI</name>
<sequence>MLEKQFITKTYYRSLIHENDSRHPIEILGELFAEEEQKEFPDASEIRFAQGEVYFHNKDYEAAIFKWENVHNELEPWAKKNIADAYLELAIYPEAESIYQSINTESLTLRTEVLLQLFSLYIQQEKYQNANQMIKKMVKLNPDYPNVTKLARSFFEKQEDWQSAMELAIQEGVRTENLSWFELLKSYIKNGHAKQQLPNFFFDALTVARKNAPDLFEQLVIALWNNYETEQEFFQWLKAFNTYLKNLGWEEEDYSYNFLSKKYKETYDELMGGSYSLKQLTDMIPDLLNAWIKIVGKEEEVLPSSAIFAWNEIVPDRFQADALKIAEKILFNAEVNVDVLEKSKDLNIVIDNWTDKHNLDHNIRIQALSRQSLDFHHQLTGVISFNHDTKTGFLNHFLQEEMVVRNNREGAVSIYKYSDEMKIIQYRDYQEQELSLDQYMASMERGKPAKICYEVNVPNQLLERNQLVIVELPELNRASGLTDAFIETMQILDSLLVVVDVNQGLPESRQKWIEMIQQQFPQLKTYFIQVGTDANEETKSYLGAEVFVYDYTIEHREKLADFLTTDWQQNKLVHQRMKKYLFLIQKKIRNLFDQRMKMKSQLEETIQSKQDLARKVNGAINQLEDLIIEKINMIRKSFILANEETRKELVNDIPVILKATAKTITKKRDFQRIHIELNDEMNKKIETYLNEECMPKFLSRIRDWLVLCETELKDGKTFLDEIAEGFNSLIGFDRLQLPCDFMILEDWERDIDRLTSGVNYEPVNILLRYTPRQVLLKSAGKVFGKIIQNKEMFVNGFKQLIETGNYGPIVETIADRFFTPFHLIEQGIERDLRLFFKNAFEELKGLAEETDKEINEKTMELVEMKENPEAFRDPLKIFEITRLQYKYILEIDEMAYSQVNS</sequence>
<dbReference type="SUPFAM" id="SSF48452">
    <property type="entry name" value="TPR-like"/>
    <property type="match status" value="1"/>
</dbReference>
<evidence type="ECO:0000313" key="4">
    <source>
        <dbReference type="Proteomes" id="UP000040576"/>
    </source>
</evidence>
<dbReference type="Gene3D" id="1.25.40.10">
    <property type="entry name" value="Tetratricopeptide repeat domain"/>
    <property type="match status" value="1"/>
</dbReference>